<dbReference type="Gene3D" id="6.20.240.20">
    <property type="match status" value="1"/>
</dbReference>
<keyword evidence="17" id="KW-1185">Reference proteome</keyword>
<feature type="compositionally biased region" description="Basic and acidic residues" evidence="12">
    <location>
        <begin position="2559"/>
        <end position="2583"/>
    </location>
</feature>
<sequence>MANMDPSGPSTKQQQQRRRWSVGRSSTPRSHFSLHSSEAFYASAEPLSGGRGGRALHNASAGGPDPDSNSVLDSYAPEAGRHQYRASARRPSRDSSDRRAIVTKNDREIFYTVPRGPAISRKEILRRRCVRDDVETVHPTAERGQVEKRPTTLPSTGRRTRQDTECTSSLLKRVSRQDILQRRASIETNSQVKDVARTSSSIPSSVRSAKEDRDFSRPSTLPKILHASKTSRLEEYSSSRTRETAGREAPVYGRIRRRKMSLPTGATTLRDSTTPSNTLTRFSRTRTSGEHVSTSTKVVKHLRDPVPDPADWPKCADVSRDNIYVKVTRRASRQTSHEERPEPMDRTMSRRRIINNADSVDSLERRMHQDRDQDVVRVKHDAILISKADIEQLRNFKTERNEDVKTSYRADSTWSARRDSKTDSWSRNHPRDSTWTSERQTRCRPKSQTELLAKERTECPKTGIKSTTLPSYMKIGRKTSTGNPPVRNVDDQRRTSISGVLTKQSKERSNYVKKTATRIPTHIRTFSDANSARSISPDASSSIFGFCTGKRRLQASVTRRSPSWNLKTGELVWFDPGVGHVLPGEVLEYHRAANVLSVQAVIAGKPQIFTLTNLSGVKPRQDLGQNGVEDMIQLTDLNEASLLWNLKIRYDKELIYTYTGSILVAVNPYKMFDIYGLDQVKLYEGRILGTLPPHLFAVGSSAYSQVTAANNSSANQVVVISGESGSGKTESTKLVMQYLAAVNRAPNNLVTEQILEATPLLESFGNAKTPRNDNSSRFGKYLEVYFRDGAIVGGRITQYLLEKSRIVTQASEERNYHVFYELLAGLDQQLRDKYGLLTPDKYFYLNQGGNCEIDGKSDVQDFKALLSAMQVLGFSSDEQDTIFKILSSVLHLGNVYFHRKQMRHGQEGVEVGSDAEIRWAAHLLQVNSDGIIRALTTKTTEARNERVFTALNIDQALDARDAFAKALYSSLFSWLVARVNHIVYKGTKQTAAISILDIFGFENFTENSFEQLCINYANENLQFYFNKHIFKLEQQEYAKEKIDWTTINYTDNLPVIHLIAKKPVGILHLLDDESNFPKATDLSFLEKCHYNHALSELYSRPRMSSAEFAIRHYAGQVWYNVEGFLDKNRDTLRPDVVELLISSKISMVSKMFQHVRNTHEANKTMNKPNGRFVTMKPRTPTVSARFHDSLQQLLESMSQCNPWFVRCIKPNTEKAPMKFDMPCVLEQLRYTGMLETIRIRKTGYPVRLLFGHFVDRYRYLVSTHLPRGAPNKELCRIILDKAAPKEAQSQYQLGLTRVFLRESLERALEYNRALILERAAITVQRQYTRGFLTRRRFLNISRSTVLIQAVYRGYRERKQFRALKKGVLMAQKLYRGRKQRETFKILKEEMAKRAEIERASKERAKAKQQREEQERTSRAVAGVNHLEIPAELAFIYSKLDDWQPTHTERNLLKVVGQVIPINYTYSLPSDIDQYQFSKFTNIYFKSHIFGMKREPIKTPFLAKARDQDYTDSLMIFKMILRFMNESNLNGKREQALGDYIVNKGIVNEKLRDEILCQLANQTWKNENDANKERGWLLLSNCLSTFQPSATLFKYFLKYVSDHAYDGYKAYCQRKLLQGERTIYRMMINNQQTVHQVPRNYPPCVLEWRANRNRVNMALSVGFYDGETTTCAIDSWTTCEELANLAVRNHGVENMGWTITLWNQLDGPDAIVTETNGFDYVLDLISEMELAPAFPAAKHMFLEQRKNSLPPIKKREHTQVIRELEKEMEIPILKTFQPLERKSVPKVVDKPVELEIQAPRRPVVPPPQPPVTKLPMRKQSHDVILETTTEMGLSRKSALNDRYFEKEKQRSRSLDNLLQSEVMPSPVKLANLGLSSSKLNERYHSLERIGETPAVSNAEYMTRTEITQERKYSRVTRTTEPNIEEEDLTIDFEYPDIQSVSQTGRSEDDKSYIRSQTRFIKSQYPGKRALPGSQSSRAYIEKSEYGVKSSAMSDTSEAPSLASHVRRVRVPSQASDVDQFLDELFMPVLDGNLDELSDARSLAASIKGSYDTRPSGDQTVSENLQTIDSQIIRIATVDDFVEKMMMRNKDVNIDAGELSKKIKGGGNMDIPNQNAAFNFTPMAQSMMSPPMMMPMFSATQQVPSAQNTSMNMGASFMPIPIYSMQGLSLPQYPNSPPGQGNDMMAYQQNLQRAFLQSAMAQNIQIQQQLLAQNQALQQLLVQSPQNSGQQPSTVLPAGPSSMNHVPSAPPIGAHMGPNDSIGRYSKVSFREPDDGELWSTEKRGSSVLTSTPISQRQETMTIKAQIHRSHSPPRKNAEVNRKTSTDYGRKISVDRKVVDRKTSSAQVDMKRTNLNKNNIQSNFTNVLSELKNRKSSVDSNPSSLSNNKGVPPPPPMPPPLESHDPSESRPFLDPYGRAKTVRIGKWRWPPPSDSNENQGQDSFIEFKMRQQHQQRKLTPQYQEYDQGEGEATTEGGVEWEEFEIENIVNEDRSTIAQTTAAKHENGYKEEGEKKKKKSKSALEVGAQRPSPGSIGKLKLSSEMRQRLEKVTANHSVRSTKTAEKPALPREDGKVKRLEDNRKLLLEQQLGGRWDDYASTVDDTQSVTSKGTTDMMTQAQVVRTQIERMERPVPPPPPVTPPQPPSPRGGSVYSNSQSGVPQPRSPPAPIEPKTRDSFRTSPDSETYDHFSKNQMFSQSRDIFASQQHLRDGHDYRNDFDKIRVQDVKSKDFYSKDSTDLASSMRDRNSDFDSRRDLNSELFDSKYAFDGSIGKRDPFGMTRDVSPKSRDSFGMPSPRDFGVIPNTRESFTVTRQSFNKLDRDADRRSSIASTHRTDKMERIEIEEWPEFLKPVLPPADKPEIEKVQEVMNTKLYPQTSNAHFTYNRVTWTLRVKKEVFAPNETLNSPLALHLVFCQVVYDVLATSSIRITKEDRQNMLKMLDNYGITLDNLQSTQHKITIKKNIVDMAKQWPLYFARIFPVSIGPQHPETQHVAVSHHGLRLIKRTLNGDLIILETLPLEDIVSVNSSRSGVCVLQIASGVRLPLHTNRAPQLAEMIGKYIRLVTKRSLTCISFDHRESVYAPRIPGNVVGRPSQTSTLSKHQHMPSVKGLSPNLIMEREVSDTEGVFSRRLLSNWAELPTTLRRRQKHHPDILNQFTDYSESSENEFHKFEPKSFSNVQRIVHRSEFLRKFEFSDLAQKDVLDTRKDPRERRPTPESPFGRLDEGYWRHYEKIQDPKVAHRKKGNFIGRNSDDDRKTNSPDSLLMKSSESEFSSDEYGHTDDSGAFLEQASHSDRQCKKKINGFIKFFAKDCNREKKKLDSEHLDINKNIRQSSESFKKESFGQQKFEYENIPRIDVSKLDQKTFLHPVMRASDRQPTIEQLRLEEGCELRNSKNTTALKNIQEKKSVQQKSKDEKQPRTNDNLIQEFYDSEQIIVRTNGERKIAKMETITEENADGSKLSVREILKRFEELRTQTDATTTCNDETQNEDKTDDKTLITIQETLKKLDEKVKNYQIDQKPHQRINHHENHVSQITKTIQSQANHTNHSQPHNHSNHVISEHENHVPIGRMPNHVSAVNQANHQKNLQNQRLSPNQEWRQPDDNVRLQEDGIYETGPVVPNDGKHSLLQYAMLNFRQSTEKFEMLKTADGSISGSLKVIESLKSKKKNKKGKGQQDGTEWTWKEQVDLVKYSTIPIEQSLLKLDADLSVLAVECFLCLMRYMGDQPLPPETSEVKCVYTILMHCHKYEQLRDEVYCQLMKQTTNNKSPNPESCQRGWRIFSIIAAYFTCSEGLRPYLTKYLETAAYDKRRAYHGTAMVCLQNLRKTVKYGGRKNVPSVEEIMAISAGRNAKRQIYRLPGGTERVINTKCTTVVQDVIEEMCNVISVRNPHEMDEFSLYCIVDGDAFTMPLARDEYVLDVTTELQKNHQVFYLIFCRSVWYYPLRLDAALYIEVVFNQIAPDYLEGLLLVLPGEHLPQEIIYDMAQIAALLHRAADMAHEPATKEIKYLLPKTALSLREPRPQQWSNMVQQAWNNVQHSSAATCKAQVLEILSKWPLFGSSFFAVKRVPEGKEKGADHILALNRHGVHFIDLITHETLYHYPYSEVISTRKVKSEEGTLYLDMKCGNLMQQRITRLQTEQAHEISRLIRQYITMEQRTPNAQGGAGIGLGMR</sequence>
<dbReference type="Gene3D" id="1.20.120.720">
    <property type="entry name" value="Myosin VI head, motor domain, U50 subdomain"/>
    <property type="match status" value="1"/>
</dbReference>
<dbReference type="GO" id="GO:0003774">
    <property type="term" value="F:cytoskeletal motor activity"/>
    <property type="evidence" value="ECO:0007669"/>
    <property type="project" value="UniProtKB-UniRule"/>
</dbReference>
<dbReference type="CDD" id="cd13201">
    <property type="entry name" value="FERM_C_MyoXV"/>
    <property type="match status" value="1"/>
</dbReference>
<dbReference type="FunFam" id="1.20.58.530:FF:000005">
    <property type="entry name" value="unconventional myosin-IXa isoform X1"/>
    <property type="match status" value="1"/>
</dbReference>
<feature type="region of interest" description="Disordered" evidence="12">
    <location>
        <begin position="2448"/>
        <end position="2691"/>
    </location>
</feature>
<dbReference type="SUPFAM" id="SSF52540">
    <property type="entry name" value="P-loop containing nucleoside triphosphate hydrolases"/>
    <property type="match status" value="1"/>
</dbReference>
<feature type="region of interest" description="Disordered" evidence="12">
    <location>
        <begin position="265"/>
        <end position="296"/>
    </location>
</feature>
<dbReference type="InterPro" id="IPR011993">
    <property type="entry name" value="PH-like_dom_sf"/>
</dbReference>
<feature type="region of interest" description="Disordered" evidence="12">
    <location>
        <begin position="138"/>
        <end position="164"/>
    </location>
</feature>
<keyword evidence="3" id="KW-0963">Cytoplasm</keyword>
<evidence type="ECO:0000313" key="17">
    <source>
        <dbReference type="Proteomes" id="UP000078542"/>
    </source>
</evidence>
<keyword evidence="8 11" id="KW-0518">Myosin</keyword>
<dbReference type="Pfam" id="PF00612">
    <property type="entry name" value="IQ"/>
    <property type="match status" value="1"/>
</dbReference>
<dbReference type="InterPro" id="IPR036961">
    <property type="entry name" value="Kinesin_motor_dom_sf"/>
</dbReference>
<dbReference type="SMART" id="SM00242">
    <property type="entry name" value="MYSc"/>
    <property type="match status" value="1"/>
</dbReference>
<feature type="compositionally biased region" description="Basic and acidic residues" evidence="12">
    <location>
        <begin position="2500"/>
        <end position="2512"/>
    </location>
</feature>
<dbReference type="CDD" id="cd23767">
    <property type="entry name" value="IQCD"/>
    <property type="match status" value="1"/>
</dbReference>
<evidence type="ECO:0000313" key="16">
    <source>
        <dbReference type="EMBL" id="KYM96565.1"/>
    </source>
</evidence>
<dbReference type="CDD" id="cd01387">
    <property type="entry name" value="MYSc_Myo15"/>
    <property type="match status" value="1"/>
</dbReference>
<evidence type="ECO:0000256" key="12">
    <source>
        <dbReference type="SAM" id="MobiDB-lite"/>
    </source>
</evidence>
<keyword evidence="9 11" id="KW-0505">Motor protein</keyword>
<dbReference type="Gene3D" id="2.30.29.30">
    <property type="entry name" value="Pleckstrin-homology domain (PH domain)/Phosphotyrosine-binding domain (PTB)"/>
    <property type="match status" value="2"/>
</dbReference>
<feature type="region of interest" description="Disordered" evidence="12">
    <location>
        <begin position="328"/>
        <end position="351"/>
    </location>
</feature>
<feature type="domain" description="FERM" evidence="13">
    <location>
        <begin position="3849"/>
        <end position="4157"/>
    </location>
</feature>
<dbReference type="GO" id="GO:0005524">
    <property type="term" value="F:ATP binding"/>
    <property type="evidence" value="ECO:0007669"/>
    <property type="project" value="UniProtKB-UniRule"/>
</dbReference>
<dbReference type="InterPro" id="IPR051567">
    <property type="entry name" value="Unconventional_Myosin_ATPase"/>
</dbReference>
<dbReference type="Gene3D" id="3.40.850.10">
    <property type="entry name" value="Kinesin motor domain"/>
    <property type="match status" value="1"/>
</dbReference>
<dbReference type="SMART" id="SM00015">
    <property type="entry name" value="IQ"/>
    <property type="match status" value="3"/>
</dbReference>
<evidence type="ECO:0000259" key="14">
    <source>
        <dbReference type="PROSITE" id="PS51016"/>
    </source>
</evidence>
<evidence type="ECO:0000256" key="7">
    <source>
        <dbReference type="ARBA" id="ARBA00023054"/>
    </source>
</evidence>
<dbReference type="GO" id="GO:0016459">
    <property type="term" value="C:myosin complex"/>
    <property type="evidence" value="ECO:0007669"/>
    <property type="project" value="UniProtKB-KW"/>
</dbReference>
<feature type="region of interest" description="Disordered" evidence="12">
    <location>
        <begin position="402"/>
        <end position="447"/>
    </location>
</feature>
<feature type="region of interest" description="Disordered" evidence="12">
    <location>
        <begin position="1397"/>
        <end position="1418"/>
    </location>
</feature>
<dbReference type="PANTHER" id="PTHR22692">
    <property type="entry name" value="MYOSIN VII, XV"/>
    <property type="match status" value="1"/>
</dbReference>
<feature type="compositionally biased region" description="Basic and acidic residues" evidence="12">
    <location>
        <begin position="91"/>
        <end position="100"/>
    </location>
</feature>
<feature type="compositionally biased region" description="Polar residues" evidence="12">
    <location>
        <begin position="3259"/>
        <end position="3271"/>
    </location>
</feature>
<keyword evidence="4" id="KW-0677">Repeat</keyword>
<organism evidence="16 17">
    <name type="scientific">Cyphomyrmex costatus</name>
    <dbReference type="NCBI Taxonomy" id="456900"/>
    <lineage>
        <taxon>Eukaryota</taxon>
        <taxon>Metazoa</taxon>
        <taxon>Ecdysozoa</taxon>
        <taxon>Arthropoda</taxon>
        <taxon>Hexapoda</taxon>
        <taxon>Insecta</taxon>
        <taxon>Pterygota</taxon>
        <taxon>Neoptera</taxon>
        <taxon>Endopterygota</taxon>
        <taxon>Hymenoptera</taxon>
        <taxon>Apocrita</taxon>
        <taxon>Aculeata</taxon>
        <taxon>Formicoidea</taxon>
        <taxon>Formicidae</taxon>
        <taxon>Myrmicinae</taxon>
        <taxon>Cyphomyrmex</taxon>
    </lineage>
</organism>
<feature type="compositionally biased region" description="Basic and acidic residues" evidence="12">
    <location>
        <begin position="138"/>
        <end position="150"/>
    </location>
</feature>
<dbReference type="InterPro" id="IPR041795">
    <property type="entry name" value="MyoXV_FERM_C"/>
</dbReference>
<feature type="domain" description="Myosin motor" evidence="15">
    <location>
        <begin position="626"/>
        <end position="1313"/>
    </location>
</feature>
<dbReference type="Pfam" id="PF00063">
    <property type="entry name" value="Myosin_head"/>
    <property type="match status" value="1"/>
</dbReference>
<dbReference type="GO" id="GO:0005737">
    <property type="term" value="C:cytoplasm"/>
    <property type="evidence" value="ECO:0007669"/>
    <property type="project" value="UniProtKB-SubCell"/>
</dbReference>
<dbReference type="PROSITE" id="PS50096">
    <property type="entry name" value="IQ"/>
    <property type="match status" value="2"/>
</dbReference>
<dbReference type="InterPro" id="IPR036057">
    <property type="entry name" value="MYSc_Myo15"/>
</dbReference>
<evidence type="ECO:0000259" key="15">
    <source>
        <dbReference type="PROSITE" id="PS51456"/>
    </source>
</evidence>
<dbReference type="Proteomes" id="UP000078542">
    <property type="component" value="Unassembled WGS sequence"/>
</dbReference>
<evidence type="ECO:0000259" key="13">
    <source>
        <dbReference type="PROSITE" id="PS50057"/>
    </source>
</evidence>
<feature type="compositionally biased region" description="Basic and acidic residues" evidence="12">
    <location>
        <begin position="1397"/>
        <end position="1417"/>
    </location>
</feature>
<dbReference type="GO" id="GO:0009888">
    <property type="term" value="P:tissue development"/>
    <property type="evidence" value="ECO:0007669"/>
    <property type="project" value="UniProtKB-ARBA"/>
</dbReference>
<dbReference type="InterPro" id="IPR027417">
    <property type="entry name" value="P-loop_NTPase"/>
</dbReference>
<gene>
    <name evidence="16" type="ORF">ALC62_12779</name>
</gene>
<dbReference type="Gene3D" id="1.25.40.530">
    <property type="entry name" value="MyTH4 domain"/>
    <property type="match status" value="3"/>
</dbReference>
<dbReference type="GO" id="GO:0071944">
    <property type="term" value="C:cell periphery"/>
    <property type="evidence" value="ECO:0007669"/>
    <property type="project" value="UniProtKB-ARBA"/>
</dbReference>
<dbReference type="GO" id="GO:0009887">
    <property type="term" value="P:animal organ morphogenesis"/>
    <property type="evidence" value="ECO:0007669"/>
    <property type="project" value="UniProtKB-ARBA"/>
</dbReference>
<dbReference type="GO" id="GO:0030182">
    <property type="term" value="P:neuron differentiation"/>
    <property type="evidence" value="ECO:0007669"/>
    <property type="project" value="UniProtKB-ARBA"/>
</dbReference>
<feature type="compositionally biased region" description="Basic and acidic residues" evidence="12">
    <location>
        <begin position="3402"/>
        <end position="3419"/>
    </location>
</feature>
<keyword evidence="10 11" id="KW-0009">Actin-binding</keyword>
<comment type="similarity">
    <text evidence="2 11">Belongs to the TRAFAC class myosin-kinesin ATPase superfamily. Myosin family.</text>
</comment>
<dbReference type="STRING" id="456900.A0A151IB72"/>
<evidence type="ECO:0000256" key="3">
    <source>
        <dbReference type="ARBA" id="ARBA00022490"/>
    </source>
</evidence>
<dbReference type="PROSITE" id="PS50057">
    <property type="entry name" value="FERM_3"/>
    <property type="match status" value="1"/>
</dbReference>
<feature type="domain" description="MyTH4" evidence="14">
    <location>
        <begin position="3690"/>
        <end position="3844"/>
    </location>
</feature>
<dbReference type="InterPro" id="IPR038185">
    <property type="entry name" value="MyTH4_dom_sf"/>
</dbReference>
<dbReference type="PROSITE" id="PS51016">
    <property type="entry name" value="MYTH4"/>
    <property type="match status" value="2"/>
</dbReference>
<comment type="subcellular location">
    <subcellularLocation>
        <location evidence="1">Cytoplasm</location>
    </subcellularLocation>
</comment>
<dbReference type="InterPro" id="IPR019749">
    <property type="entry name" value="Band_41_domain"/>
</dbReference>
<dbReference type="InterPro" id="IPR000857">
    <property type="entry name" value="MyTH4_dom"/>
</dbReference>
<dbReference type="Pfam" id="PF02174">
    <property type="entry name" value="IRS"/>
    <property type="match status" value="1"/>
</dbReference>
<feature type="domain" description="MyTH4" evidence="14">
    <location>
        <begin position="1491"/>
        <end position="1651"/>
    </location>
</feature>
<dbReference type="InterPro" id="IPR019748">
    <property type="entry name" value="FERM_central"/>
</dbReference>
<protein>
    <submittedName>
        <fullName evidence="16">Myosin-XV</fullName>
    </submittedName>
</protein>
<dbReference type="Gene3D" id="1.20.58.530">
    <property type="match status" value="1"/>
</dbReference>
<dbReference type="InterPro" id="IPR059004">
    <property type="entry name" value="MYO15"/>
</dbReference>
<dbReference type="GO" id="GO:0003779">
    <property type="term" value="F:actin binding"/>
    <property type="evidence" value="ECO:0007669"/>
    <property type="project" value="UniProtKB-KW"/>
</dbReference>
<evidence type="ECO:0000256" key="9">
    <source>
        <dbReference type="ARBA" id="ARBA00023175"/>
    </source>
</evidence>
<feature type="compositionally biased region" description="Basic and acidic residues" evidence="12">
    <location>
        <begin position="231"/>
        <end position="246"/>
    </location>
</feature>
<feature type="compositionally biased region" description="Basic and acidic residues" evidence="12">
    <location>
        <begin position="2314"/>
        <end position="2330"/>
    </location>
</feature>
<dbReference type="SUPFAM" id="SSF50729">
    <property type="entry name" value="PH domain-like"/>
    <property type="match status" value="1"/>
</dbReference>
<dbReference type="EMBL" id="KQ978186">
    <property type="protein sequence ID" value="KYM96565.1"/>
    <property type="molecule type" value="Genomic_DNA"/>
</dbReference>
<name>A0A151IB72_9HYME</name>
<keyword evidence="6 11" id="KW-0067">ATP-binding</keyword>
<dbReference type="FunFam" id="3.40.850.10:FF:000008">
    <property type="entry name" value="Putative unconventional myosin-IXa"/>
    <property type="match status" value="1"/>
</dbReference>
<dbReference type="InterPro" id="IPR000048">
    <property type="entry name" value="IQ_motif_EF-hand-BS"/>
</dbReference>
<accession>A0A151IB72</accession>
<feature type="compositionally biased region" description="Polar residues" evidence="12">
    <location>
        <begin position="23"/>
        <end position="36"/>
    </location>
</feature>
<feature type="compositionally biased region" description="Pro residues" evidence="12">
    <location>
        <begin position="2630"/>
        <end position="2645"/>
    </location>
</feature>
<feature type="compositionally biased region" description="Low complexity" evidence="12">
    <location>
        <begin position="2376"/>
        <end position="2386"/>
    </location>
</feature>
<dbReference type="PRINTS" id="PR00193">
    <property type="entry name" value="MYOSINHEAVY"/>
</dbReference>
<dbReference type="Pfam" id="PF26570">
    <property type="entry name" value="MYO15"/>
    <property type="match status" value="1"/>
</dbReference>
<proteinExistence type="inferred from homology"/>
<dbReference type="SMART" id="SM00295">
    <property type="entry name" value="B41"/>
    <property type="match status" value="1"/>
</dbReference>
<feature type="compositionally biased region" description="Basic and acidic residues" evidence="12">
    <location>
        <begin position="2538"/>
        <end position="2550"/>
    </location>
</feature>
<dbReference type="CDD" id="cd14473">
    <property type="entry name" value="FERM_B-lobe"/>
    <property type="match status" value="1"/>
</dbReference>
<evidence type="ECO:0000256" key="4">
    <source>
        <dbReference type="ARBA" id="ARBA00022737"/>
    </source>
</evidence>
<feature type="compositionally biased region" description="Polar residues" evidence="12">
    <location>
        <begin position="2599"/>
        <end position="2621"/>
    </location>
</feature>
<evidence type="ECO:0000256" key="2">
    <source>
        <dbReference type="ARBA" id="ARBA00008314"/>
    </source>
</evidence>
<keyword evidence="5 11" id="KW-0547">Nucleotide-binding</keyword>
<feature type="region of interest" description="Disordered" evidence="12">
    <location>
        <begin position="3238"/>
        <end position="3280"/>
    </location>
</feature>
<feature type="region of interest" description="Disordered" evidence="12">
    <location>
        <begin position="2777"/>
        <end position="2802"/>
    </location>
</feature>
<feature type="region of interest" description="Actin-binding" evidence="11">
    <location>
        <begin position="1190"/>
        <end position="1212"/>
    </location>
</feature>
<dbReference type="PANTHER" id="PTHR22692:SF26">
    <property type="entry name" value="SH3 DOMAIN-CONTAINING PROTEIN"/>
    <property type="match status" value="1"/>
</dbReference>
<dbReference type="InterPro" id="IPR000299">
    <property type="entry name" value="FERM_domain"/>
</dbReference>
<dbReference type="InterPro" id="IPR001609">
    <property type="entry name" value="Myosin_head_motor_dom-like"/>
</dbReference>
<keyword evidence="7" id="KW-0175">Coiled coil</keyword>
<dbReference type="Pfam" id="PF00373">
    <property type="entry name" value="FERM_M"/>
    <property type="match status" value="1"/>
</dbReference>
<dbReference type="Pfam" id="PF00784">
    <property type="entry name" value="MyTH4"/>
    <property type="match status" value="2"/>
</dbReference>
<feature type="binding site" evidence="11">
    <location>
        <begin position="722"/>
        <end position="729"/>
    </location>
    <ligand>
        <name>ATP</name>
        <dbReference type="ChEBI" id="CHEBI:30616"/>
    </ligand>
</feature>
<dbReference type="Gene3D" id="1.10.10.820">
    <property type="match status" value="1"/>
</dbReference>
<feature type="region of interest" description="Disordered" evidence="12">
    <location>
        <begin position="1"/>
        <end position="100"/>
    </location>
</feature>
<evidence type="ECO:0000256" key="10">
    <source>
        <dbReference type="ARBA" id="ARBA00023203"/>
    </source>
</evidence>
<feature type="compositionally biased region" description="Pro residues" evidence="12">
    <location>
        <begin position="2389"/>
        <end position="2399"/>
    </location>
</feature>
<evidence type="ECO:0000256" key="6">
    <source>
        <dbReference type="ARBA" id="ARBA00022840"/>
    </source>
</evidence>
<evidence type="ECO:0000256" key="11">
    <source>
        <dbReference type="PROSITE-ProRule" id="PRU00782"/>
    </source>
</evidence>
<feature type="compositionally biased region" description="Basic and acidic residues" evidence="12">
    <location>
        <begin position="416"/>
        <end position="432"/>
    </location>
</feature>
<feature type="region of interest" description="Disordered" evidence="12">
    <location>
        <begin position="3401"/>
        <end position="3422"/>
    </location>
</feature>
<feature type="compositionally biased region" description="Basic and acidic residues" evidence="12">
    <location>
        <begin position="335"/>
        <end position="348"/>
    </location>
</feature>
<reference evidence="16 17" key="1">
    <citation type="submission" date="2016-03" db="EMBL/GenBank/DDBJ databases">
        <title>Cyphomyrmex costatus WGS genome.</title>
        <authorList>
            <person name="Nygaard S."/>
            <person name="Hu H."/>
            <person name="Boomsma J."/>
            <person name="Zhang G."/>
        </authorList>
    </citation>
    <scope>NUCLEOTIDE SEQUENCE [LARGE SCALE GENOMIC DNA]</scope>
    <source>
        <strain evidence="16">MS0001</strain>
        <tissue evidence="16">Whole body</tissue>
    </source>
</reference>
<evidence type="ECO:0000256" key="8">
    <source>
        <dbReference type="ARBA" id="ARBA00023123"/>
    </source>
</evidence>
<feature type="region of interest" description="Disordered" evidence="12">
    <location>
        <begin position="2303"/>
        <end position="2330"/>
    </location>
</feature>
<dbReference type="PROSITE" id="PS51456">
    <property type="entry name" value="MYOSIN_MOTOR"/>
    <property type="match status" value="1"/>
</dbReference>
<evidence type="ECO:0000256" key="1">
    <source>
        <dbReference type="ARBA" id="ARBA00004496"/>
    </source>
</evidence>
<feature type="region of interest" description="Disordered" evidence="12">
    <location>
        <begin position="190"/>
        <end position="248"/>
    </location>
</feature>
<dbReference type="Gene3D" id="1.20.5.190">
    <property type="match status" value="1"/>
</dbReference>
<evidence type="ECO:0000256" key="5">
    <source>
        <dbReference type="ARBA" id="ARBA00022741"/>
    </source>
</evidence>
<dbReference type="InterPro" id="IPR002404">
    <property type="entry name" value="IRS_PTB"/>
</dbReference>
<dbReference type="FunFam" id="1.10.10.820:FF:000001">
    <property type="entry name" value="Myosin heavy chain"/>
    <property type="match status" value="1"/>
</dbReference>
<dbReference type="SMART" id="SM00139">
    <property type="entry name" value="MyTH4"/>
    <property type="match status" value="2"/>
</dbReference>
<feature type="region of interest" description="Disordered" evidence="12">
    <location>
        <begin position="2370"/>
        <end position="2413"/>
    </location>
</feature>